<sequence length="197" mass="22656">MRDDIEETEAAAARHIPGDVAKELHKLSAFIVEESDGQDKKLEEIRISTSATESKIADIADRIGEVENRLCFLEDEHERRKANPAATADEVALLQQKLDIENRERRNNLRFVGFPEGCDDHDAVHFLEETIPKIFNLDFPKGLENERAHRIGALPKRYDGDQPPRARPLIARFLRLTWRWQGEHGFDVLYVVFGLNF</sequence>
<comment type="caution">
    <text evidence="1">The sequence shown here is derived from an EMBL/GenBank/DDBJ whole genome shotgun (WGS) entry which is preliminary data.</text>
</comment>
<name>A0A8S4BM30_9TELE</name>
<accession>A0A8S4BM30</accession>
<proteinExistence type="predicted"/>
<dbReference type="OrthoDB" id="8963301at2759"/>
<dbReference type="AlphaFoldDB" id="A0A8S4BM30"/>
<dbReference type="InterPro" id="IPR004244">
    <property type="entry name" value="Transposase_22"/>
</dbReference>
<dbReference type="Gene3D" id="3.30.70.1820">
    <property type="entry name" value="L1 transposable element, RRM domain"/>
    <property type="match status" value="1"/>
</dbReference>
<organism evidence="1 2">
    <name type="scientific">Menidia menidia</name>
    <name type="common">Atlantic silverside</name>
    <dbReference type="NCBI Taxonomy" id="238744"/>
    <lineage>
        <taxon>Eukaryota</taxon>
        <taxon>Metazoa</taxon>
        <taxon>Chordata</taxon>
        <taxon>Craniata</taxon>
        <taxon>Vertebrata</taxon>
        <taxon>Euteleostomi</taxon>
        <taxon>Actinopterygii</taxon>
        <taxon>Neopterygii</taxon>
        <taxon>Teleostei</taxon>
        <taxon>Neoteleostei</taxon>
        <taxon>Acanthomorphata</taxon>
        <taxon>Ovalentaria</taxon>
        <taxon>Atherinomorphae</taxon>
        <taxon>Atheriniformes</taxon>
        <taxon>Atherinopsidae</taxon>
        <taxon>Menidiinae</taxon>
        <taxon>Menidia</taxon>
    </lineage>
</organism>
<dbReference type="Proteomes" id="UP000677803">
    <property type="component" value="Unassembled WGS sequence"/>
</dbReference>
<gene>
    <name evidence="1" type="ORF">MMEN_LOCUS18041</name>
</gene>
<dbReference type="PANTHER" id="PTHR11505">
    <property type="entry name" value="L1 TRANSPOSABLE ELEMENT-RELATED"/>
    <property type="match status" value="1"/>
</dbReference>
<reference evidence="1" key="1">
    <citation type="submission" date="2021-05" db="EMBL/GenBank/DDBJ databases">
        <authorList>
            <person name="Tigano A."/>
        </authorList>
    </citation>
    <scope>NUCLEOTIDE SEQUENCE</scope>
</reference>
<dbReference type="EMBL" id="CAJRST010037367">
    <property type="protein sequence ID" value="CAG5997647.1"/>
    <property type="molecule type" value="Genomic_DNA"/>
</dbReference>
<keyword evidence="2" id="KW-1185">Reference proteome</keyword>
<protein>
    <submittedName>
        <fullName evidence="1">(Atlantic silverside) hypothetical protein</fullName>
    </submittedName>
</protein>
<evidence type="ECO:0000313" key="2">
    <source>
        <dbReference type="Proteomes" id="UP000677803"/>
    </source>
</evidence>
<evidence type="ECO:0000313" key="1">
    <source>
        <dbReference type="EMBL" id="CAG5997647.1"/>
    </source>
</evidence>